<dbReference type="OrthoDB" id="2788229at2759"/>
<proteinExistence type="predicted"/>
<reference evidence="1" key="2">
    <citation type="submission" date="2020-11" db="EMBL/GenBank/DDBJ databases">
        <authorList>
            <consortium name="DOE Joint Genome Institute"/>
            <person name="Kuo A."/>
            <person name="Miyauchi S."/>
            <person name="Kiss E."/>
            <person name="Drula E."/>
            <person name="Kohler A."/>
            <person name="Sanchez-Garcia M."/>
            <person name="Andreopoulos B."/>
            <person name="Barry K.W."/>
            <person name="Bonito G."/>
            <person name="Buee M."/>
            <person name="Carver A."/>
            <person name="Chen C."/>
            <person name="Cichocki N."/>
            <person name="Clum A."/>
            <person name="Culley D."/>
            <person name="Crous P.W."/>
            <person name="Fauchery L."/>
            <person name="Girlanda M."/>
            <person name="Hayes R."/>
            <person name="Keri Z."/>
            <person name="Labutti K."/>
            <person name="Lipzen A."/>
            <person name="Lombard V."/>
            <person name="Magnuson J."/>
            <person name="Maillard F."/>
            <person name="Morin E."/>
            <person name="Murat C."/>
            <person name="Nolan M."/>
            <person name="Ohm R."/>
            <person name="Pangilinan J."/>
            <person name="Pereira M."/>
            <person name="Perotto S."/>
            <person name="Peter M."/>
            <person name="Riley R."/>
            <person name="Sitrit Y."/>
            <person name="Stielow B."/>
            <person name="Szollosi G."/>
            <person name="Zifcakova L."/>
            <person name="Stursova M."/>
            <person name="Spatafora J.W."/>
            <person name="Tedersoo L."/>
            <person name="Vaario L.-M."/>
            <person name="Yamada A."/>
            <person name="Yan M."/>
            <person name="Wang P."/>
            <person name="Xu J."/>
            <person name="Bruns T."/>
            <person name="Baldrian P."/>
            <person name="Vilgalys R."/>
            <person name="Henrissat B."/>
            <person name="Grigoriev I.V."/>
            <person name="Hibbett D."/>
            <person name="Nagy L.G."/>
            <person name="Martin F.M."/>
        </authorList>
    </citation>
    <scope>NUCLEOTIDE SEQUENCE</scope>
    <source>
        <strain evidence="1">UH-Tt-Lm1</strain>
    </source>
</reference>
<dbReference type="Proteomes" id="UP000736335">
    <property type="component" value="Unassembled WGS sequence"/>
</dbReference>
<feature type="non-terminal residue" evidence="1">
    <location>
        <position position="1"/>
    </location>
</feature>
<evidence type="ECO:0008006" key="3">
    <source>
        <dbReference type="Google" id="ProtNLM"/>
    </source>
</evidence>
<evidence type="ECO:0000313" key="2">
    <source>
        <dbReference type="Proteomes" id="UP000736335"/>
    </source>
</evidence>
<dbReference type="AlphaFoldDB" id="A0A9P6LAA8"/>
<name>A0A9P6LAA8_9AGAM</name>
<evidence type="ECO:0000313" key="1">
    <source>
        <dbReference type="EMBL" id="KAF9789269.1"/>
    </source>
</evidence>
<gene>
    <name evidence="1" type="ORF">BJ322DRAFT_977721</name>
</gene>
<comment type="caution">
    <text evidence="1">The sequence shown here is derived from an EMBL/GenBank/DDBJ whole genome shotgun (WGS) entry which is preliminary data.</text>
</comment>
<accession>A0A9P6LAA8</accession>
<dbReference type="EMBL" id="WIUZ02000003">
    <property type="protein sequence ID" value="KAF9789269.1"/>
    <property type="molecule type" value="Genomic_DNA"/>
</dbReference>
<feature type="non-terminal residue" evidence="1">
    <location>
        <position position="53"/>
    </location>
</feature>
<sequence>LPPEILDRVIDFLHDDLDALKQCSLVTRSFVPRTRTHLFVHINFESDDDLDAW</sequence>
<organism evidence="1 2">
    <name type="scientific">Thelephora terrestris</name>
    <dbReference type="NCBI Taxonomy" id="56493"/>
    <lineage>
        <taxon>Eukaryota</taxon>
        <taxon>Fungi</taxon>
        <taxon>Dikarya</taxon>
        <taxon>Basidiomycota</taxon>
        <taxon>Agaricomycotina</taxon>
        <taxon>Agaricomycetes</taxon>
        <taxon>Thelephorales</taxon>
        <taxon>Thelephoraceae</taxon>
        <taxon>Thelephora</taxon>
    </lineage>
</organism>
<protein>
    <recommendedName>
        <fullName evidence="3">F-box domain-containing protein</fullName>
    </recommendedName>
</protein>
<keyword evidence="2" id="KW-1185">Reference proteome</keyword>
<reference evidence="1" key="1">
    <citation type="journal article" date="2020" name="Nat. Commun.">
        <title>Large-scale genome sequencing of mycorrhizal fungi provides insights into the early evolution of symbiotic traits.</title>
        <authorList>
            <person name="Miyauchi S."/>
            <person name="Kiss E."/>
            <person name="Kuo A."/>
            <person name="Drula E."/>
            <person name="Kohler A."/>
            <person name="Sanchez-Garcia M."/>
            <person name="Morin E."/>
            <person name="Andreopoulos B."/>
            <person name="Barry K.W."/>
            <person name="Bonito G."/>
            <person name="Buee M."/>
            <person name="Carver A."/>
            <person name="Chen C."/>
            <person name="Cichocki N."/>
            <person name="Clum A."/>
            <person name="Culley D."/>
            <person name="Crous P.W."/>
            <person name="Fauchery L."/>
            <person name="Girlanda M."/>
            <person name="Hayes R.D."/>
            <person name="Keri Z."/>
            <person name="LaButti K."/>
            <person name="Lipzen A."/>
            <person name="Lombard V."/>
            <person name="Magnuson J."/>
            <person name="Maillard F."/>
            <person name="Murat C."/>
            <person name="Nolan M."/>
            <person name="Ohm R.A."/>
            <person name="Pangilinan J."/>
            <person name="Pereira M.F."/>
            <person name="Perotto S."/>
            <person name="Peter M."/>
            <person name="Pfister S."/>
            <person name="Riley R."/>
            <person name="Sitrit Y."/>
            <person name="Stielow J.B."/>
            <person name="Szollosi G."/>
            <person name="Zifcakova L."/>
            <person name="Stursova M."/>
            <person name="Spatafora J.W."/>
            <person name="Tedersoo L."/>
            <person name="Vaario L.M."/>
            <person name="Yamada A."/>
            <person name="Yan M."/>
            <person name="Wang P."/>
            <person name="Xu J."/>
            <person name="Bruns T."/>
            <person name="Baldrian P."/>
            <person name="Vilgalys R."/>
            <person name="Dunand C."/>
            <person name="Henrissat B."/>
            <person name="Grigoriev I.V."/>
            <person name="Hibbett D."/>
            <person name="Nagy L.G."/>
            <person name="Martin F.M."/>
        </authorList>
    </citation>
    <scope>NUCLEOTIDE SEQUENCE</scope>
    <source>
        <strain evidence="1">UH-Tt-Lm1</strain>
    </source>
</reference>